<dbReference type="Proteomes" id="UP001434337">
    <property type="component" value="Chromosome"/>
</dbReference>
<dbReference type="PANTHER" id="PTHR30349:SF81">
    <property type="entry name" value="TYROSINE RECOMBINASE XERC"/>
    <property type="match status" value="1"/>
</dbReference>
<evidence type="ECO:0000259" key="4">
    <source>
        <dbReference type="PROSITE" id="PS51898"/>
    </source>
</evidence>
<dbReference type="EMBL" id="CP115965">
    <property type="protein sequence ID" value="WZW99353.1"/>
    <property type="molecule type" value="Genomic_DNA"/>
</dbReference>
<dbReference type="RefSeq" id="WP_232550214.1">
    <property type="nucleotide sequence ID" value="NZ_CP115965.1"/>
</dbReference>
<keyword evidence="2" id="KW-0233">DNA recombination</keyword>
<proteinExistence type="predicted"/>
<evidence type="ECO:0000256" key="1">
    <source>
        <dbReference type="ARBA" id="ARBA00023125"/>
    </source>
</evidence>
<evidence type="ECO:0000313" key="7">
    <source>
        <dbReference type="Proteomes" id="UP001434337"/>
    </source>
</evidence>
<dbReference type="InterPro" id="IPR050090">
    <property type="entry name" value="Tyrosine_recombinase_XerCD"/>
</dbReference>
<evidence type="ECO:0000256" key="3">
    <source>
        <dbReference type="PROSITE-ProRule" id="PRU01248"/>
    </source>
</evidence>
<reference evidence="6 7" key="1">
    <citation type="journal article" date="2023" name="Environ Microbiome">
        <title>A coral-associated actinobacterium mitigates coral bleaching under heat stress.</title>
        <authorList>
            <person name="Li J."/>
            <person name="Zou Y."/>
            <person name="Li Q."/>
            <person name="Zhang J."/>
            <person name="Bourne D.G."/>
            <person name="Lyu Y."/>
            <person name="Liu C."/>
            <person name="Zhang S."/>
        </authorList>
    </citation>
    <scope>NUCLEOTIDE SEQUENCE [LARGE SCALE GENOMIC DNA]</scope>
    <source>
        <strain evidence="6 7">SCSIO 13291</strain>
    </source>
</reference>
<dbReference type="Gene3D" id="1.10.150.130">
    <property type="match status" value="1"/>
</dbReference>
<dbReference type="PROSITE" id="PS51900">
    <property type="entry name" value="CB"/>
    <property type="match status" value="1"/>
</dbReference>
<dbReference type="PROSITE" id="PS51898">
    <property type="entry name" value="TYR_RECOMBINASE"/>
    <property type="match status" value="1"/>
</dbReference>
<keyword evidence="7" id="KW-1185">Reference proteome</keyword>
<dbReference type="InterPro" id="IPR010998">
    <property type="entry name" value="Integrase_recombinase_N"/>
</dbReference>
<organism evidence="6 7">
    <name type="scientific">Propioniciclava soli</name>
    <dbReference type="NCBI Taxonomy" id="2775081"/>
    <lineage>
        <taxon>Bacteria</taxon>
        <taxon>Bacillati</taxon>
        <taxon>Actinomycetota</taxon>
        <taxon>Actinomycetes</taxon>
        <taxon>Propionibacteriales</taxon>
        <taxon>Propionibacteriaceae</taxon>
        <taxon>Propioniciclava</taxon>
    </lineage>
</organism>
<keyword evidence="1 3" id="KW-0238">DNA-binding</keyword>
<accession>A0ABZ3C9A3</accession>
<dbReference type="InterPro" id="IPR013762">
    <property type="entry name" value="Integrase-like_cat_sf"/>
</dbReference>
<dbReference type="InterPro" id="IPR002104">
    <property type="entry name" value="Integrase_catalytic"/>
</dbReference>
<feature type="domain" description="Tyr recombinase" evidence="4">
    <location>
        <begin position="122"/>
        <end position="299"/>
    </location>
</feature>
<evidence type="ECO:0000256" key="2">
    <source>
        <dbReference type="ARBA" id="ARBA00023172"/>
    </source>
</evidence>
<dbReference type="Pfam" id="PF00589">
    <property type="entry name" value="Phage_integrase"/>
    <property type="match status" value="1"/>
</dbReference>
<evidence type="ECO:0000259" key="5">
    <source>
        <dbReference type="PROSITE" id="PS51900"/>
    </source>
</evidence>
<evidence type="ECO:0000313" key="6">
    <source>
        <dbReference type="EMBL" id="WZW99353.1"/>
    </source>
</evidence>
<dbReference type="InterPro" id="IPR044068">
    <property type="entry name" value="CB"/>
</dbReference>
<protein>
    <submittedName>
        <fullName evidence="6">Tyrosine-type recombinase/integrase</fullName>
    </submittedName>
</protein>
<feature type="domain" description="Core-binding (CB)" evidence="5">
    <location>
        <begin position="17"/>
        <end position="100"/>
    </location>
</feature>
<dbReference type="Gene3D" id="1.10.443.10">
    <property type="entry name" value="Intergrase catalytic core"/>
    <property type="match status" value="1"/>
</dbReference>
<dbReference type="SUPFAM" id="SSF56349">
    <property type="entry name" value="DNA breaking-rejoining enzymes"/>
    <property type="match status" value="1"/>
</dbReference>
<dbReference type="PANTHER" id="PTHR30349">
    <property type="entry name" value="PHAGE INTEGRASE-RELATED"/>
    <property type="match status" value="1"/>
</dbReference>
<dbReference type="InterPro" id="IPR011010">
    <property type="entry name" value="DNA_brk_join_enz"/>
</dbReference>
<name>A0ABZ3C9A3_9ACTN</name>
<gene>
    <name evidence="6" type="ORF">PCC79_03905</name>
</gene>
<sequence length="308" mass="34245">MSGHSPPPLLHPILFDVATDPLVRAVAAHLARYKGLTRSHTESDLRIYLRWCAEHRLDPLRAERAHIELCVRWMQEIRGFKASTISRRLSVVIGFYRTCAIDGIIPASPAEHVRRPNVPPESPTLGLSHLQFEAMLTAGKNSGNVNDFALVAMLGLLGLRIFETCGANIEDLGEEHGHRVLRVRGKGGKVVQTPLPPAVQRAVERAVDGRTTGPILRCTRGTRMDRHSATRRLRALAKAAGVTTARMHPHMLRHTFVTTMLDAGVDLRDVQIAARHADPRTTMRYDRARNNLDRHPNYILAAYMASGT</sequence>